<dbReference type="PANTHER" id="PTHR46847:SF1">
    <property type="entry name" value="D-ALLOSE-BINDING PERIPLASMIC PROTEIN-RELATED"/>
    <property type="match status" value="1"/>
</dbReference>
<evidence type="ECO:0000313" key="6">
    <source>
        <dbReference type="EMBL" id="OLF07443.1"/>
    </source>
</evidence>
<sequence length="339" mass="35774">MFGIGSLRHALLTGALGLALLTTACADNTGSSSSPDGDSSSLQGKTIALVGYGSTNPWGAYFNKVFTERLEPTGVEITDMTTMDPGTQVQKFNQAIAQRPDLVVVSILDTQAMAVPIKKARTAGIPVLAVDGPPDPSVADDVMAVLSDNEKLGEFAAQNIIEGLEAQGRDSGKVIVLTGTKSMLVTQHRMKGFDRVMATAPQYQVVEERDANWDPKLSGDIAQQLLAKYGRDGVQAAYGMADYMALPIVQAAKQAGFPVGGKNGLVVTSSNCFKAGIDAIKAGELYGTATEDPGTIAEQSADYVQRFLGGENPPRTETVKEERVTAANVDQFAEQCSHA</sequence>
<feature type="chain" id="PRO_5012457762" description="Periplasmic binding protein domain-containing protein" evidence="4">
    <location>
        <begin position="27"/>
        <end position="339"/>
    </location>
</feature>
<comment type="subcellular location">
    <subcellularLocation>
        <location evidence="1">Cell envelope</location>
    </subcellularLocation>
</comment>
<evidence type="ECO:0000256" key="4">
    <source>
        <dbReference type="SAM" id="SignalP"/>
    </source>
</evidence>
<dbReference type="CDD" id="cd01536">
    <property type="entry name" value="PBP1_ABC_sugar_binding-like"/>
    <property type="match status" value="1"/>
</dbReference>
<dbReference type="STRING" id="1912961.BU204_35640"/>
<accession>A0A1Q8BZC2</accession>
<proteinExistence type="inferred from homology"/>
<dbReference type="AlphaFoldDB" id="A0A1Q8BZC2"/>
<dbReference type="InterPro" id="IPR028082">
    <property type="entry name" value="Peripla_BP_I"/>
</dbReference>
<evidence type="ECO:0000313" key="7">
    <source>
        <dbReference type="Proteomes" id="UP000185596"/>
    </source>
</evidence>
<comment type="caution">
    <text evidence="6">The sequence shown here is derived from an EMBL/GenBank/DDBJ whole genome shotgun (WGS) entry which is preliminary data.</text>
</comment>
<feature type="signal peptide" evidence="4">
    <location>
        <begin position="1"/>
        <end position="26"/>
    </location>
</feature>
<name>A0A1Q8BZC2_9PSEU</name>
<evidence type="ECO:0000256" key="1">
    <source>
        <dbReference type="ARBA" id="ARBA00004196"/>
    </source>
</evidence>
<evidence type="ECO:0000256" key="3">
    <source>
        <dbReference type="ARBA" id="ARBA00022729"/>
    </source>
</evidence>
<dbReference type="OrthoDB" id="9800520at2"/>
<reference evidence="6 7" key="1">
    <citation type="submission" date="2016-12" db="EMBL/GenBank/DDBJ databases">
        <title>The draft genome sequence of Actinophytocola sp. 11-183.</title>
        <authorList>
            <person name="Wang W."/>
            <person name="Yuan L."/>
        </authorList>
    </citation>
    <scope>NUCLEOTIDE SEQUENCE [LARGE SCALE GENOMIC DNA]</scope>
    <source>
        <strain evidence="6 7">11-183</strain>
    </source>
</reference>
<dbReference type="Pfam" id="PF13407">
    <property type="entry name" value="Peripla_BP_4"/>
    <property type="match status" value="1"/>
</dbReference>
<dbReference type="PANTHER" id="PTHR46847">
    <property type="entry name" value="D-ALLOSE-BINDING PERIPLASMIC PROTEIN-RELATED"/>
    <property type="match status" value="1"/>
</dbReference>
<keyword evidence="7" id="KW-1185">Reference proteome</keyword>
<feature type="domain" description="Periplasmic binding protein" evidence="5">
    <location>
        <begin position="47"/>
        <end position="311"/>
    </location>
</feature>
<dbReference type="GO" id="GO:0030246">
    <property type="term" value="F:carbohydrate binding"/>
    <property type="evidence" value="ECO:0007669"/>
    <property type="project" value="UniProtKB-ARBA"/>
</dbReference>
<comment type="similarity">
    <text evidence="2">Belongs to the bacterial solute-binding protein 2 family.</text>
</comment>
<dbReference type="EMBL" id="MSIE01000106">
    <property type="protein sequence ID" value="OLF07443.1"/>
    <property type="molecule type" value="Genomic_DNA"/>
</dbReference>
<keyword evidence="3 4" id="KW-0732">Signal</keyword>
<dbReference type="RefSeq" id="WP_075130224.1">
    <property type="nucleotide sequence ID" value="NZ_MSIE01000106.1"/>
</dbReference>
<dbReference type="Gene3D" id="3.40.50.2300">
    <property type="match status" value="2"/>
</dbReference>
<dbReference type="GO" id="GO:0030313">
    <property type="term" value="C:cell envelope"/>
    <property type="evidence" value="ECO:0007669"/>
    <property type="project" value="UniProtKB-SubCell"/>
</dbReference>
<protein>
    <recommendedName>
        <fullName evidence="5">Periplasmic binding protein domain-containing protein</fullName>
    </recommendedName>
</protein>
<dbReference type="Proteomes" id="UP000185596">
    <property type="component" value="Unassembled WGS sequence"/>
</dbReference>
<organism evidence="6 7">
    <name type="scientific">Actinophytocola xanthii</name>
    <dbReference type="NCBI Taxonomy" id="1912961"/>
    <lineage>
        <taxon>Bacteria</taxon>
        <taxon>Bacillati</taxon>
        <taxon>Actinomycetota</taxon>
        <taxon>Actinomycetes</taxon>
        <taxon>Pseudonocardiales</taxon>
        <taxon>Pseudonocardiaceae</taxon>
    </lineage>
</organism>
<evidence type="ECO:0000256" key="2">
    <source>
        <dbReference type="ARBA" id="ARBA00007639"/>
    </source>
</evidence>
<gene>
    <name evidence="6" type="ORF">BU204_35640</name>
</gene>
<dbReference type="SUPFAM" id="SSF53822">
    <property type="entry name" value="Periplasmic binding protein-like I"/>
    <property type="match status" value="1"/>
</dbReference>
<dbReference type="InterPro" id="IPR025997">
    <property type="entry name" value="SBP_2_dom"/>
</dbReference>
<evidence type="ECO:0000259" key="5">
    <source>
        <dbReference type="Pfam" id="PF13407"/>
    </source>
</evidence>